<dbReference type="EMBL" id="MTEJ01000034">
    <property type="protein sequence ID" value="OQX14115.1"/>
    <property type="molecule type" value="Genomic_DNA"/>
</dbReference>
<keyword evidence="1" id="KW-0472">Membrane</keyword>
<proteinExistence type="predicted"/>
<sequence length="176" mass="19746">MNTAAIKHVLKVDVLIFSGIMLLALLGVGITDYSVSRAHSYWRYLMIVMAVLTTLWGVWRSRKLGLAHGSKLLYQQMILWGAALTAMMMIYLLQAAGRLDFEITGLMILLVLALVTFIDGMLVSWKLYLVGLILLMALLLAMYVEAFLWMIVLAALLAVALVVVFVMWKIRSHQGE</sequence>
<keyword evidence="1" id="KW-1133">Transmembrane helix</keyword>
<keyword evidence="1" id="KW-0812">Transmembrane</keyword>
<evidence type="ECO:0000313" key="3">
    <source>
        <dbReference type="Proteomes" id="UP000192491"/>
    </source>
</evidence>
<accession>A0A1Y1QVA1</accession>
<feature type="transmembrane region" description="Helical" evidence="1">
    <location>
        <begin position="41"/>
        <end position="60"/>
    </location>
</feature>
<dbReference type="AlphaFoldDB" id="A0A1Y1QVA1"/>
<feature type="transmembrane region" description="Helical" evidence="1">
    <location>
        <begin position="12"/>
        <end position="35"/>
    </location>
</feature>
<evidence type="ECO:0000313" key="2">
    <source>
        <dbReference type="EMBL" id="OQX14115.1"/>
    </source>
</evidence>
<dbReference type="Proteomes" id="UP000192491">
    <property type="component" value="Unassembled WGS sequence"/>
</dbReference>
<feature type="transmembrane region" description="Helical" evidence="1">
    <location>
        <begin position="125"/>
        <end position="143"/>
    </location>
</feature>
<protein>
    <submittedName>
        <fullName evidence="2">Uncharacterized protein</fullName>
    </submittedName>
</protein>
<evidence type="ECO:0000256" key="1">
    <source>
        <dbReference type="SAM" id="Phobius"/>
    </source>
</evidence>
<feature type="transmembrane region" description="Helical" evidence="1">
    <location>
        <begin position="99"/>
        <end position="118"/>
    </location>
</feature>
<feature type="transmembrane region" description="Helical" evidence="1">
    <location>
        <begin position="72"/>
        <end position="93"/>
    </location>
</feature>
<gene>
    <name evidence="2" type="ORF">BWK73_10205</name>
</gene>
<organism evidence="2 3">
    <name type="scientific">Thiothrix lacustris</name>
    <dbReference type="NCBI Taxonomy" id="525917"/>
    <lineage>
        <taxon>Bacteria</taxon>
        <taxon>Pseudomonadati</taxon>
        <taxon>Pseudomonadota</taxon>
        <taxon>Gammaproteobacteria</taxon>
        <taxon>Thiotrichales</taxon>
        <taxon>Thiotrichaceae</taxon>
        <taxon>Thiothrix</taxon>
    </lineage>
</organism>
<feature type="transmembrane region" description="Helical" evidence="1">
    <location>
        <begin position="149"/>
        <end position="168"/>
    </location>
</feature>
<reference evidence="2 3" key="1">
    <citation type="submission" date="2017-01" db="EMBL/GenBank/DDBJ databases">
        <title>Novel large sulfur bacteria in the metagenomes of groundwater-fed chemosynthetic microbial mats in the Lake Huron basin.</title>
        <authorList>
            <person name="Sharrar A.M."/>
            <person name="Flood B.E."/>
            <person name="Bailey J.V."/>
            <person name="Jones D.S."/>
            <person name="Biddanda B."/>
            <person name="Ruberg S.A."/>
            <person name="Marcus D.N."/>
            <person name="Dick G.J."/>
        </authorList>
    </citation>
    <scope>NUCLEOTIDE SEQUENCE [LARGE SCALE GENOMIC DNA]</scope>
    <source>
        <strain evidence="2">A8</strain>
    </source>
</reference>
<comment type="caution">
    <text evidence="2">The sequence shown here is derived from an EMBL/GenBank/DDBJ whole genome shotgun (WGS) entry which is preliminary data.</text>
</comment>
<name>A0A1Y1QVA1_9GAMM</name>